<dbReference type="Pfam" id="PF00378">
    <property type="entry name" value="ECH_1"/>
    <property type="match status" value="1"/>
</dbReference>
<dbReference type="GO" id="GO:0003824">
    <property type="term" value="F:catalytic activity"/>
    <property type="evidence" value="ECO:0007669"/>
    <property type="project" value="UniProtKB-ARBA"/>
</dbReference>
<comment type="similarity">
    <text evidence="1">Belongs to the enoyl-CoA hydratase/isomerase family.</text>
</comment>
<dbReference type="CDD" id="cd06558">
    <property type="entry name" value="crotonase-like"/>
    <property type="match status" value="1"/>
</dbReference>
<dbReference type="OrthoDB" id="8452484at2"/>
<evidence type="ECO:0000313" key="3">
    <source>
        <dbReference type="EMBL" id="QDC23781.1"/>
    </source>
</evidence>
<dbReference type="InterPro" id="IPR001753">
    <property type="entry name" value="Enoyl-CoA_hydra/iso"/>
</dbReference>
<dbReference type="InterPro" id="IPR051683">
    <property type="entry name" value="Enoyl-CoA_Hydratase/Isomerase"/>
</dbReference>
<gene>
    <name evidence="3" type="ORF">FE374_03285</name>
</gene>
<dbReference type="KEGG" id="gyu:FE374_03285"/>
<proteinExistence type="inferred from homology"/>
<reference evidence="3 4" key="1">
    <citation type="submission" date="2019-05" db="EMBL/GenBank/DDBJ databases">
        <title>Georgenia *** sp. nov., and Georgenia *** sp. nov., isolated from the intestinal contents of plateau pika (Ochotona curzoniae) in the Qinghai-Tibet plateau of China.</title>
        <authorList>
            <person name="Tian Z."/>
        </authorList>
    </citation>
    <scope>NUCLEOTIDE SEQUENCE [LARGE SCALE GENOMIC DNA]</scope>
    <source>
        <strain evidence="3 4">Z443</strain>
    </source>
</reference>
<feature type="region of interest" description="Disordered" evidence="2">
    <location>
        <begin position="263"/>
        <end position="282"/>
    </location>
</feature>
<dbReference type="PANTHER" id="PTHR42964">
    <property type="entry name" value="ENOYL-COA HYDRATASE"/>
    <property type="match status" value="1"/>
</dbReference>
<dbReference type="GO" id="GO:0008300">
    <property type="term" value="P:isoprenoid catabolic process"/>
    <property type="evidence" value="ECO:0007669"/>
    <property type="project" value="TreeGrafter"/>
</dbReference>
<evidence type="ECO:0000313" key="4">
    <source>
        <dbReference type="Proteomes" id="UP000314616"/>
    </source>
</evidence>
<dbReference type="AlphaFoldDB" id="A0A5B8C2N3"/>
<sequence length="282" mass="30128">MAATTPSAWSPPVSTSTDLVTTSLSPDNVATVVLNRPDVNNAYNTALVEQLEAAFEWCATNPEVRVVWIRGAGRHFQAGADLAWLQEVRAQSEEDNLAVSMRTTNLLRSLNEFPKPTVALVHGGCFGGGVGIIAACDVVVAESTAQFGITESRWGMVGAPLVRQVAGRIGPARLRRYAMSSERFDAARAFGMGLVDELTEPGGLDEGAQRITDEILSSGPEAIAATKRSILRITGQLIDDDEALEMSQEHAARRLSAEAGAGLQSYLDRTPPPWKPATASVR</sequence>
<dbReference type="EMBL" id="CP040915">
    <property type="protein sequence ID" value="QDC23781.1"/>
    <property type="molecule type" value="Genomic_DNA"/>
</dbReference>
<dbReference type="PANTHER" id="PTHR42964:SF1">
    <property type="entry name" value="POLYKETIDE BIOSYNTHESIS ENOYL-COA HYDRATASE PKSH-RELATED"/>
    <property type="match status" value="1"/>
</dbReference>
<dbReference type="Gene3D" id="1.10.12.10">
    <property type="entry name" value="Lyase 2-enoyl-coa Hydratase, Chain A, domain 2"/>
    <property type="match status" value="1"/>
</dbReference>
<evidence type="ECO:0000256" key="1">
    <source>
        <dbReference type="ARBA" id="ARBA00005254"/>
    </source>
</evidence>
<dbReference type="InterPro" id="IPR029045">
    <property type="entry name" value="ClpP/crotonase-like_dom_sf"/>
</dbReference>
<evidence type="ECO:0000256" key="2">
    <source>
        <dbReference type="SAM" id="MobiDB-lite"/>
    </source>
</evidence>
<dbReference type="InterPro" id="IPR014748">
    <property type="entry name" value="Enoyl-CoA_hydra_C"/>
</dbReference>
<dbReference type="Proteomes" id="UP000314616">
    <property type="component" value="Chromosome"/>
</dbReference>
<accession>A0A5B8C2N3</accession>
<organism evidence="3 4">
    <name type="scientific">Georgenia yuyongxinii</name>
    <dbReference type="NCBI Taxonomy" id="2589797"/>
    <lineage>
        <taxon>Bacteria</taxon>
        <taxon>Bacillati</taxon>
        <taxon>Actinomycetota</taxon>
        <taxon>Actinomycetes</taxon>
        <taxon>Micrococcales</taxon>
        <taxon>Bogoriellaceae</taxon>
        <taxon>Georgenia</taxon>
    </lineage>
</organism>
<dbReference type="SUPFAM" id="SSF52096">
    <property type="entry name" value="ClpP/crotonase"/>
    <property type="match status" value="1"/>
</dbReference>
<dbReference type="Gene3D" id="3.90.226.10">
    <property type="entry name" value="2-enoyl-CoA Hydratase, Chain A, domain 1"/>
    <property type="match status" value="1"/>
</dbReference>
<name>A0A5B8C2N3_9MICO</name>
<protein>
    <submittedName>
        <fullName evidence="3">Enoyl-CoA hydratase</fullName>
    </submittedName>
</protein>